<dbReference type="EMBL" id="CATNWA010016756">
    <property type="protein sequence ID" value="CAI9595152.1"/>
    <property type="molecule type" value="Genomic_DNA"/>
</dbReference>
<accession>A0ABN9FDW8</accession>
<name>A0ABN9FDW8_9NEOB</name>
<reference evidence="1" key="1">
    <citation type="submission" date="2023-05" db="EMBL/GenBank/DDBJ databases">
        <authorList>
            <person name="Stuckert A."/>
        </authorList>
    </citation>
    <scope>NUCLEOTIDE SEQUENCE</scope>
</reference>
<proteinExistence type="predicted"/>
<keyword evidence="2" id="KW-1185">Reference proteome</keyword>
<sequence length="50" mass="5363">MTAPSGLFKRATAGSKLPYGLILLPVIPDSDLFPVAEHSLLLTIVDHHLP</sequence>
<gene>
    <name evidence="1" type="ORF">SPARVUS_LOCUS11840569</name>
</gene>
<organism evidence="1 2">
    <name type="scientific">Staurois parvus</name>
    <dbReference type="NCBI Taxonomy" id="386267"/>
    <lineage>
        <taxon>Eukaryota</taxon>
        <taxon>Metazoa</taxon>
        <taxon>Chordata</taxon>
        <taxon>Craniata</taxon>
        <taxon>Vertebrata</taxon>
        <taxon>Euteleostomi</taxon>
        <taxon>Amphibia</taxon>
        <taxon>Batrachia</taxon>
        <taxon>Anura</taxon>
        <taxon>Neobatrachia</taxon>
        <taxon>Ranoidea</taxon>
        <taxon>Ranidae</taxon>
        <taxon>Staurois</taxon>
    </lineage>
</organism>
<evidence type="ECO:0000313" key="1">
    <source>
        <dbReference type="EMBL" id="CAI9595152.1"/>
    </source>
</evidence>
<protein>
    <submittedName>
        <fullName evidence="1">Uncharacterized protein</fullName>
    </submittedName>
</protein>
<dbReference type="Proteomes" id="UP001162483">
    <property type="component" value="Unassembled WGS sequence"/>
</dbReference>
<evidence type="ECO:0000313" key="2">
    <source>
        <dbReference type="Proteomes" id="UP001162483"/>
    </source>
</evidence>
<comment type="caution">
    <text evidence="1">The sequence shown here is derived from an EMBL/GenBank/DDBJ whole genome shotgun (WGS) entry which is preliminary data.</text>
</comment>